<protein>
    <submittedName>
        <fullName evidence="1">Uncharacterized protein</fullName>
    </submittedName>
</protein>
<keyword evidence="2" id="KW-1185">Reference proteome</keyword>
<gene>
    <name evidence="1" type="ORF">NDU88_006648</name>
</gene>
<dbReference type="Proteomes" id="UP001066276">
    <property type="component" value="Chromosome 10"/>
</dbReference>
<organism evidence="1 2">
    <name type="scientific">Pleurodeles waltl</name>
    <name type="common">Iberian ribbed newt</name>
    <dbReference type="NCBI Taxonomy" id="8319"/>
    <lineage>
        <taxon>Eukaryota</taxon>
        <taxon>Metazoa</taxon>
        <taxon>Chordata</taxon>
        <taxon>Craniata</taxon>
        <taxon>Vertebrata</taxon>
        <taxon>Euteleostomi</taxon>
        <taxon>Amphibia</taxon>
        <taxon>Batrachia</taxon>
        <taxon>Caudata</taxon>
        <taxon>Salamandroidea</taxon>
        <taxon>Salamandridae</taxon>
        <taxon>Pleurodelinae</taxon>
        <taxon>Pleurodeles</taxon>
    </lineage>
</organism>
<proteinExistence type="predicted"/>
<comment type="caution">
    <text evidence="1">The sequence shown here is derived from an EMBL/GenBank/DDBJ whole genome shotgun (WGS) entry which is preliminary data.</text>
</comment>
<accession>A0AAV7MGI1</accession>
<sequence length="173" mass="19076">MWPGFGGVGLPVQTPAELCKRGWRWICYCERVSGASPRGPTTHAGGSVSMCNNGTYQCLRRPNAPLQGLPSESVPSLKSKLHLLAFAGYFAPCFLLVLHFDSSKALALLFSCTSQLDPRRAALRALHVRVLFHRFVQGLVKCSWFNRSSCIFEHQDSELTLPVLVGKGQSSKR</sequence>
<dbReference type="EMBL" id="JANPWB010000014">
    <property type="protein sequence ID" value="KAJ1101582.1"/>
    <property type="molecule type" value="Genomic_DNA"/>
</dbReference>
<reference evidence="1" key="1">
    <citation type="journal article" date="2022" name="bioRxiv">
        <title>Sequencing and chromosome-scale assembly of the giantPleurodeles waltlgenome.</title>
        <authorList>
            <person name="Brown T."/>
            <person name="Elewa A."/>
            <person name="Iarovenko S."/>
            <person name="Subramanian E."/>
            <person name="Araus A.J."/>
            <person name="Petzold A."/>
            <person name="Susuki M."/>
            <person name="Suzuki K.-i.T."/>
            <person name="Hayashi T."/>
            <person name="Toyoda A."/>
            <person name="Oliveira C."/>
            <person name="Osipova E."/>
            <person name="Leigh N.D."/>
            <person name="Simon A."/>
            <person name="Yun M.H."/>
        </authorList>
    </citation>
    <scope>NUCLEOTIDE SEQUENCE</scope>
    <source>
        <strain evidence="1">20211129_DDA</strain>
        <tissue evidence="1">Liver</tissue>
    </source>
</reference>
<dbReference type="AlphaFoldDB" id="A0AAV7MGI1"/>
<name>A0AAV7MGI1_PLEWA</name>
<evidence type="ECO:0000313" key="2">
    <source>
        <dbReference type="Proteomes" id="UP001066276"/>
    </source>
</evidence>
<evidence type="ECO:0000313" key="1">
    <source>
        <dbReference type="EMBL" id="KAJ1101582.1"/>
    </source>
</evidence>